<evidence type="ECO:0000313" key="2">
    <source>
        <dbReference type="Proteomes" id="UP000008311"/>
    </source>
</evidence>
<organism evidence="1 2">
    <name type="scientific">Ricinus communis</name>
    <name type="common">Castor bean</name>
    <dbReference type="NCBI Taxonomy" id="3988"/>
    <lineage>
        <taxon>Eukaryota</taxon>
        <taxon>Viridiplantae</taxon>
        <taxon>Streptophyta</taxon>
        <taxon>Embryophyta</taxon>
        <taxon>Tracheophyta</taxon>
        <taxon>Spermatophyta</taxon>
        <taxon>Magnoliopsida</taxon>
        <taxon>eudicotyledons</taxon>
        <taxon>Gunneridae</taxon>
        <taxon>Pentapetalae</taxon>
        <taxon>rosids</taxon>
        <taxon>fabids</taxon>
        <taxon>Malpighiales</taxon>
        <taxon>Euphorbiaceae</taxon>
        <taxon>Acalyphoideae</taxon>
        <taxon>Acalypheae</taxon>
        <taxon>Ricinus</taxon>
    </lineage>
</organism>
<dbReference type="Proteomes" id="UP000008311">
    <property type="component" value="Unassembled WGS sequence"/>
</dbReference>
<accession>B9RH73</accession>
<name>B9RH73_RICCO</name>
<gene>
    <name evidence="1" type="ORF">RCOM_1447690</name>
</gene>
<dbReference type="EMBL" id="EQ973778">
    <property type="protein sequence ID" value="EEF49435.1"/>
    <property type="molecule type" value="Genomic_DNA"/>
</dbReference>
<sequence>MAKPVCFLVIFFMLILLVNAGFLKLNFKCFLTYIIMQRRQLKPAKYVRKGAKHGLGCVPYHRTATGNAGNGRELTMEHVTNDTWSHVLASATSNAKYS</sequence>
<protein>
    <submittedName>
        <fullName evidence="1">Uncharacterized protein</fullName>
    </submittedName>
</protein>
<dbReference type="InParanoid" id="B9RH73"/>
<dbReference type="AlphaFoldDB" id="B9RH73"/>
<keyword evidence="2" id="KW-1185">Reference proteome</keyword>
<reference evidence="2" key="1">
    <citation type="journal article" date="2010" name="Nat. Biotechnol.">
        <title>Draft genome sequence of the oilseed species Ricinus communis.</title>
        <authorList>
            <person name="Chan A.P."/>
            <person name="Crabtree J."/>
            <person name="Zhao Q."/>
            <person name="Lorenzi H."/>
            <person name="Orvis J."/>
            <person name="Puiu D."/>
            <person name="Melake-Berhan A."/>
            <person name="Jones K.M."/>
            <person name="Redman J."/>
            <person name="Chen G."/>
            <person name="Cahoon E.B."/>
            <person name="Gedil M."/>
            <person name="Stanke M."/>
            <person name="Haas B.J."/>
            <person name="Wortman J.R."/>
            <person name="Fraser-Liggett C.M."/>
            <person name="Ravel J."/>
            <person name="Rabinowicz P.D."/>
        </authorList>
    </citation>
    <scope>NUCLEOTIDE SEQUENCE [LARGE SCALE GENOMIC DNA]</scope>
    <source>
        <strain evidence="2">cv. Hale</strain>
    </source>
</reference>
<proteinExistence type="predicted"/>
<evidence type="ECO:0000313" key="1">
    <source>
        <dbReference type="EMBL" id="EEF49435.1"/>
    </source>
</evidence>